<name>A0ABN1U0R5_9ACTN</name>
<protein>
    <recommendedName>
        <fullName evidence="2">HTH cro/C1-type domain-containing protein</fullName>
    </recommendedName>
</protein>
<evidence type="ECO:0000256" key="1">
    <source>
        <dbReference type="SAM" id="MobiDB-lite"/>
    </source>
</evidence>
<evidence type="ECO:0000313" key="3">
    <source>
        <dbReference type="EMBL" id="GAA1111628.1"/>
    </source>
</evidence>
<dbReference type="Gene3D" id="1.10.260.40">
    <property type="entry name" value="lambda repressor-like DNA-binding domains"/>
    <property type="match status" value="1"/>
</dbReference>
<comment type="caution">
    <text evidence="3">The sequence shown here is derived from an EMBL/GenBank/DDBJ whole genome shotgun (WGS) entry which is preliminary data.</text>
</comment>
<reference evidence="3 4" key="1">
    <citation type="journal article" date="2019" name="Int. J. Syst. Evol. Microbiol.">
        <title>The Global Catalogue of Microorganisms (GCM) 10K type strain sequencing project: providing services to taxonomists for standard genome sequencing and annotation.</title>
        <authorList>
            <consortium name="The Broad Institute Genomics Platform"/>
            <consortium name="The Broad Institute Genome Sequencing Center for Infectious Disease"/>
            <person name="Wu L."/>
            <person name="Ma J."/>
        </authorList>
    </citation>
    <scope>NUCLEOTIDE SEQUENCE [LARGE SCALE GENOMIC DNA]</scope>
    <source>
        <strain evidence="3 4">JCM 13008</strain>
    </source>
</reference>
<proteinExistence type="predicted"/>
<gene>
    <name evidence="3" type="ORF">GCM10009668_36200</name>
</gene>
<organism evidence="3 4">
    <name type="scientific">Nocardioides dubius</name>
    <dbReference type="NCBI Taxonomy" id="317019"/>
    <lineage>
        <taxon>Bacteria</taxon>
        <taxon>Bacillati</taxon>
        <taxon>Actinomycetota</taxon>
        <taxon>Actinomycetes</taxon>
        <taxon>Propionibacteriales</taxon>
        <taxon>Nocardioidaceae</taxon>
        <taxon>Nocardioides</taxon>
    </lineage>
</organism>
<feature type="domain" description="HTH cro/C1-type" evidence="2">
    <location>
        <begin position="14"/>
        <end position="67"/>
    </location>
</feature>
<dbReference type="InterPro" id="IPR010982">
    <property type="entry name" value="Lambda_DNA-bd_dom_sf"/>
</dbReference>
<dbReference type="SMART" id="SM00530">
    <property type="entry name" value="HTH_XRE"/>
    <property type="match status" value="1"/>
</dbReference>
<keyword evidence="4" id="KW-1185">Reference proteome</keyword>
<feature type="compositionally biased region" description="Low complexity" evidence="1">
    <location>
        <begin position="80"/>
        <end position="97"/>
    </location>
</feature>
<evidence type="ECO:0000259" key="2">
    <source>
        <dbReference type="PROSITE" id="PS50943"/>
    </source>
</evidence>
<sequence length="181" mass="18800">MATIGSWTKLGAVVRNARKARNLSQADAAAQAGVSRSWLARVEAGHRGAELEPLLRLFSALELTLRLEDTRSAPQSTPSAPEHAAPDAEAAPATELAGRTEPAGPTPSAPSQDSSARVAAMQSSLDAALARFAAPAGDGPRSETLRRTLASIDTTKLNRTAQRAIEQAAHSTRKSDDGEGG</sequence>
<dbReference type="EMBL" id="BAAALG010000013">
    <property type="protein sequence ID" value="GAA1111628.1"/>
    <property type="molecule type" value="Genomic_DNA"/>
</dbReference>
<dbReference type="InterPro" id="IPR001387">
    <property type="entry name" value="Cro/C1-type_HTH"/>
</dbReference>
<feature type="compositionally biased region" description="Polar residues" evidence="1">
    <location>
        <begin position="109"/>
        <end position="122"/>
    </location>
</feature>
<evidence type="ECO:0000313" key="4">
    <source>
        <dbReference type="Proteomes" id="UP001501581"/>
    </source>
</evidence>
<accession>A0ABN1U0R5</accession>
<dbReference type="RefSeq" id="WP_343996280.1">
    <property type="nucleotide sequence ID" value="NZ_BAAALG010000013.1"/>
</dbReference>
<feature type="region of interest" description="Disordered" evidence="1">
    <location>
        <begin position="69"/>
        <end position="122"/>
    </location>
</feature>
<dbReference type="SUPFAM" id="SSF47413">
    <property type="entry name" value="lambda repressor-like DNA-binding domains"/>
    <property type="match status" value="1"/>
</dbReference>
<dbReference type="Pfam" id="PF13560">
    <property type="entry name" value="HTH_31"/>
    <property type="match status" value="1"/>
</dbReference>
<dbReference type="PROSITE" id="PS50943">
    <property type="entry name" value="HTH_CROC1"/>
    <property type="match status" value="1"/>
</dbReference>
<dbReference type="Proteomes" id="UP001501581">
    <property type="component" value="Unassembled WGS sequence"/>
</dbReference>
<dbReference type="CDD" id="cd00093">
    <property type="entry name" value="HTH_XRE"/>
    <property type="match status" value="1"/>
</dbReference>